<dbReference type="InterPro" id="IPR037401">
    <property type="entry name" value="SnoaL-like"/>
</dbReference>
<dbReference type="Pfam" id="PF13577">
    <property type="entry name" value="SnoaL_4"/>
    <property type="match status" value="1"/>
</dbReference>
<accession>A0A8J5TS16</accession>
<name>A0A8J5TS16_FUSOX</name>
<dbReference type="Proteomes" id="UP000693942">
    <property type="component" value="Unassembled WGS sequence"/>
</dbReference>
<protein>
    <recommendedName>
        <fullName evidence="1">SnoaL-like domain-containing protein</fullName>
    </recommendedName>
</protein>
<feature type="domain" description="SnoaL-like" evidence="1">
    <location>
        <begin position="23"/>
        <end position="161"/>
    </location>
</feature>
<evidence type="ECO:0000313" key="3">
    <source>
        <dbReference type="Proteomes" id="UP000693942"/>
    </source>
</evidence>
<gene>
    <name evidence="2" type="ORF">Forpi1262_v017872</name>
</gene>
<comment type="caution">
    <text evidence="2">The sequence shown here is derived from an EMBL/GenBank/DDBJ whole genome shotgun (WGS) entry which is preliminary data.</text>
</comment>
<sequence>MSSLITNGRYPPIPGATLNDVTSEERSSAIDFVNRHSLIFEEFDHEKMTNTFLPDAVVYHTHGTIRGHENMKEFFVNKYGSVIPGVSRHATNHVVDRDEDGGVIVRYQECLIRYGWQGDDLAAINGNDTVREDGLPAIWWIGRIIDRLRMTPDGWKIFERHLGAPFRDGTLDFDKAPSVKGKDHDHRE</sequence>
<proteinExistence type="predicted"/>
<dbReference type="AlphaFoldDB" id="A0A8J5TS16"/>
<organism evidence="2 3">
    <name type="scientific">Fusarium oxysporum f. sp. raphani</name>
    <dbReference type="NCBI Taxonomy" id="96318"/>
    <lineage>
        <taxon>Eukaryota</taxon>
        <taxon>Fungi</taxon>
        <taxon>Dikarya</taxon>
        <taxon>Ascomycota</taxon>
        <taxon>Pezizomycotina</taxon>
        <taxon>Sordariomycetes</taxon>
        <taxon>Hypocreomycetidae</taxon>
        <taxon>Hypocreales</taxon>
        <taxon>Nectriaceae</taxon>
        <taxon>Fusarium</taxon>
        <taxon>Fusarium oxysporum species complex</taxon>
    </lineage>
</organism>
<evidence type="ECO:0000313" key="2">
    <source>
        <dbReference type="EMBL" id="KAG7408918.1"/>
    </source>
</evidence>
<reference evidence="2" key="1">
    <citation type="submission" date="2021-04" db="EMBL/GenBank/DDBJ databases">
        <title>First draft genome resource for Brassicaceae pathogens Fusarium oxysporum f. sp. raphani and Fusarium oxysporum f. sp. rapae.</title>
        <authorList>
            <person name="Asai S."/>
        </authorList>
    </citation>
    <scope>NUCLEOTIDE SEQUENCE</scope>
    <source>
        <strain evidence="2">Tf1262</strain>
    </source>
</reference>
<evidence type="ECO:0000259" key="1">
    <source>
        <dbReference type="Pfam" id="PF13577"/>
    </source>
</evidence>
<dbReference type="EMBL" id="JAELUR010000028">
    <property type="protein sequence ID" value="KAG7408918.1"/>
    <property type="molecule type" value="Genomic_DNA"/>
</dbReference>